<evidence type="ECO:0000313" key="11">
    <source>
        <dbReference type="Proteomes" id="UP000008141"/>
    </source>
</evidence>
<dbReference type="eggNOG" id="KOG3251">
    <property type="taxonomic scope" value="Eukaryota"/>
</dbReference>
<dbReference type="GO" id="GO:0031201">
    <property type="term" value="C:SNARE complex"/>
    <property type="evidence" value="ECO:0007669"/>
    <property type="project" value="TreeGrafter"/>
</dbReference>
<dbReference type="Pfam" id="PF12352">
    <property type="entry name" value="V-SNARE_C"/>
    <property type="match status" value="1"/>
</dbReference>
<dbReference type="InParanoid" id="E1ZJ81"/>
<dbReference type="SUPFAM" id="SSF58038">
    <property type="entry name" value="SNARE fusion complex"/>
    <property type="match status" value="1"/>
</dbReference>
<evidence type="ECO:0000256" key="8">
    <source>
        <dbReference type="PIRNR" id="PIRNR028865"/>
    </source>
</evidence>
<keyword evidence="4 8" id="KW-0653">Protein transport</keyword>
<dbReference type="PANTHER" id="PTHR21230:SF1">
    <property type="entry name" value="GOLGI SNAP RECEPTOR COMPLEX MEMBER 2"/>
    <property type="match status" value="1"/>
</dbReference>
<keyword evidence="3 9" id="KW-0812">Transmembrane</keyword>
<evidence type="ECO:0000256" key="1">
    <source>
        <dbReference type="ARBA" id="ARBA00004409"/>
    </source>
</evidence>
<evidence type="ECO:0000256" key="4">
    <source>
        <dbReference type="ARBA" id="ARBA00022927"/>
    </source>
</evidence>
<keyword evidence="11" id="KW-1185">Reference proteome</keyword>
<keyword evidence="5 9" id="KW-1133">Transmembrane helix</keyword>
<dbReference type="GO" id="GO:0005789">
    <property type="term" value="C:endoplasmic reticulum membrane"/>
    <property type="evidence" value="ECO:0007669"/>
    <property type="project" value="TreeGrafter"/>
</dbReference>
<organism evidence="11">
    <name type="scientific">Chlorella variabilis</name>
    <name type="common">Green alga</name>
    <dbReference type="NCBI Taxonomy" id="554065"/>
    <lineage>
        <taxon>Eukaryota</taxon>
        <taxon>Viridiplantae</taxon>
        <taxon>Chlorophyta</taxon>
        <taxon>core chlorophytes</taxon>
        <taxon>Trebouxiophyceae</taxon>
        <taxon>Chlorellales</taxon>
        <taxon>Chlorellaceae</taxon>
        <taxon>Chlorella clade</taxon>
        <taxon>Chlorella</taxon>
    </lineage>
</organism>
<dbReference type="GO" id="GO:0005484">
    <property type="term" value="F:SNAP receptor activity"/>
    <property type="evidence" value="ECO:0007669"/>
    <property type="project" value="InterPro"/>
</dbReference>
<dbReference type="Gene3D" id="1.20.5.110">
    <property type="match status" value="1"/>
</dbReference>
<dbReference type="EMBL" id="GL433848">
    <property type="protein sequence ID" value="EFN54295.1"/>
    <property type="molecule type" value="Genomic_DNA"/>
</dbReference>
<evidence type="ECO:0000313" key="10">
    <source>
        <dbReference type="EMBL" id="EFN54295.1"/>
    </source>
</evidence>
<dbReference type="GO" id="GO:0006906">
    <property type="term" value="P:vesicle fusion"/>
    <property type="evidence" value="ECO:0007669"/>
    <property type="project" value="TreeGrafter"/>
</dbReference>
<dbReference type="GO" id="GO:0000149">
    <property type="term" value="F:SNARE binding"/>
    <property type="evidence" value="ECO:0007669"/>
    <property type="project" value="TreeGrafter"/>
</dbReference>
<dbReference type="PIRSF" id="PIRSF028865">
    <property type="entry name" value="Membrin-2"/>
    <property type="match status" value="1"/>
</dbReference>
<evidence type="ECO:0000256" key="6">
    <source>
        <dbReference type="ARBA" id="ARBA00023034"/>
    </source>
</evidence>
<dbReference type="GeneID" id="17353585"/>
<dbReference type="STRING" id="554065.E1ZJ81"/>
<evidence type="ECO:0000256" key="7">
    <source>
        <dbReference type="ARBA" id="ARBA00023136"/>
    </source>
</evidence>
<dbReference type="GO" id="GO:0015031">
    <property type="term" value="P:protein transport"/>
    <property type="evidence" value="ECO:0007669"/>
    <property type="project" value="UniProtKB-KW"/>
</dbReference>
<reference evidence="10 11" key="1">
    <citation type="journal article" date="2010" name="Plant Cell">
        <title>The Chlorella variabilis NC64A genome reveals adaptation to photosymbiosis, coevolution with viruses, and cryptic sex.</title>
        <authorList>
            <person name="Blanc G."/>
            <person name="Duncan G."/>
            <person name="Agarkova I."/>
            <person name="Borodovsky M."/>
            <person name="Gurnon J."/>
            <person name="Kuo A."/>
            <person name="Lindquist E."/>
            <person name="Lucas S."/>
            <person name="Pangilinan J."/>
            <person name="Polle J."/>
            <person name="Salamov A."/>
            <person name="Terry A."/>
            <person name="Yamada T."/>
            <person name="Dunigan D.D."/>
            <person name="Grigoriev I.V."/>
            <person name="Claverie J.M."/>
            <person name="Van Etten J.L."/>
        </authorList>
    </citation>
    <scope>NUCLEOTIDE SEQUENCE [LARGE SCALE GENOMIC DNA]</scope>
    <source>
        <strain evidence="10 11">NC64A</strain>
    </source>
</reference>
<dbReference type="FunCoup" id="E1ZJ81">
    <property type="interactions" value="1692"/>
</dbReference>
<keyword evidence="2 8" id="KW-0813">Transport</keyword>
<dbReference type="GO" id="GO:0000139">
    <property type="term" value="C:Golgi membrane"/>
    <property type="evidence" value="ECO:0007669"/>
    <property type="project" value="UniProtKB-SubCell"/>
</dbReference>
<dbReference type="InterPro" id="IPR027027">
    <property type="entry name" value="GOSR2/Membrin/Bos1"/>
</dbReference>
<accession>E1ZJ81</accession>
<protein>
    <recommendedName>
        <fullName evidence="8">Membrin</fullName>
    </recommendedName>
</protein>
<comment type="similarity">
    <text evidence="8">Belongs to the GOSR2 family.</text>
</comment>
<evidence type="ECO:0000256" key="3">
    <source>
        <dbReference type="ARBA" id="ARBA00022692"/>
    </source>
</evidence>
<dbReference type="RefSeq" id="XP_005846397.1">
    <property type="nucleotide sequence ID" value="XM_005846335.1"/>
</dbReference>
<dbReference type="AlphaFoldDB" id="E1ZJ81"/>
<evidence type="ECO:0000256" key="9">
    <source>
        <dbReference type="SAM" id="Phobius"/>
    </source>
</evidence>
<evidence type="ECO:0000256" key="2">
    <source>
        <dbReference type="ARBA" id="ARBA00022448"/>
    </source>
</evidence>
<dbReference type="Proteomes" id="UP000008141">
    <property type="component" value="Unassembled WGS sequence"/>
</dbReference>
<name>E1ZJ81_CHLVA</name>
<dbReference type="OrthoDB" id="158360at2759"/>
<dbReference type="PANTHER" id="PTHR21230">
    <property type="entry name" value="VESICLE TRANSPORT V-SNARE PROTEIN VTI1-RELATED"/>
    <property type="match status" value="1"/>
</dbReference>
<dbReference type="GO" id="GO:0012507">
    <property type="term" value="C:ER to Golgi transport vesicle membrane"/>
    <property type="evidence" value="ECO:0007669"/>
    <property type="project" value="TreeGrafter"/>
</dbReference>
<evidence type="ECO:0000256" key="5">
    <source>
        <dbReference type="ARBA" id="ARBA00022989"/>
    </source>
</evidence>
<sequence length="222" mass="25437">MGDLQTLHTQAKRLTLTIRAGLERLETAEQNARAIVPSGLAADLQQQIQQLQRLSGELDAVWRMQSLREPAAKRDIWKRKVEQVAEETDALRMGLDRFSHRQQRRQVEEQQRRELLERRIGAGSPVVDVDAEARAARHVHNSKRVLEEAYETGVGIVGSMAGQRERLKATHRKVLDVLNAVGLSDSVLRLAERRQRLDKLLVYGGMLVTLLLVGLLYWWWKR</sequence>
<gene>
    <name evidence="10" type="ORF">CHLNCDRAFT_135887</name>
</gene>
<comment type="subcellular location">
    <subcellularLocation>
        <location evidence="1">Golgi apparatus membrane</location>
        <topology evidence="1">Single-pass type IV membrane protein</topology>
    </subcellularLocation>
</comment>
<dbReference type="KEGG" id="cvr:CHLNCDRAFT_135887"/>
<proteinExistence type="inferred from homology"/>
<feature type="transmembrane region" description="Helical" evidence="9">
    <location>
        <begin position="200"/>
        <end position="220"/>
    </location>
</feature>
<dbReference type="GO" id="GO:0031902">
    <property type="term" value="C:late endosome membrane"/>
    <property type="evidence" value="ECO:0007669"/>
    <property type="project" value="TreeGrafter"/>
</dbReference>
<comment type="function">
    <text evidence="8">Involved in transport of proteins from the cis/medial-Golgi to the trans-Golgi network.</text>
</comment>
<keyword evidence="6" id="KW-0333">Golgi apparatus</keyword>
<dbReference type="OMA" id="LKYDSRH"/>
<keyword evidence="7 8" id="KW-0472">Membrane</keyword>